<dbReference type="Proteomes" id="UP000250266">
    <property type="component" value="Unassembled WGS sequence"/>
</dbReference>
<evidence type="ECO:0000313" key="2">
    <source>
        <dbReference type="Proteomes" id="UP000250266"/>
    </source>
</evidence>
<organism evidence="1 2">
    <name type="scientific">Lepidopterella palustris CBS 459.81</name>
    <dbReference type="NCBI Taxonomy" id="1314670"/>
    <lineage>
        <taxon>Eukaryota</taxon>
        <taxon>Fungi</taxon>
        <taxon>Dikarya</taxon>
        <taxon>Ascomycota</taxon>
        <taxon>Pezizomycotina</taxon>
        <taxon>Dothideomycetes</taxon>
        <taxon>Pleosporomycetidae</taxon>
        <taxon>Mytilinidiales</taxon>
        <taxon>Argynnaceae</taxon>
        <taxon>Lepidopterella</taxon>
    </lineage>
</organism>
<evidence type="ECO:0000313" key="1">
    <source>
        <dbReference type="EMBL" id="OCK76068.1"/>
    </source>
</evidence>
<gene>
    <name evidence="1" type="ORF">K432DRAFT_408471</name>
</gene>
<protein>
    <submittedName>
        <fullName evidence="1">Uncharacterized protein</fullName>
    </submittedName>
</protein>
<reference evidence="1 2" key="1">
    <citation type="journal article" date="2016" name="Nat. Commun.">
        <title>Ectomycorrhizal ecology is imprinted in the genome of the dominant symbiotic fungus Cenococcum geophilum.</title>
        <authorList>
            <consortium name="DOE Joint Genome Institute"/>
            <person name="Peter M."/>
            <person name="Kohler A."/>
            <person name="Ohm R.A."/>
            <person name="Kuo A."/>
            <person name="Krutzmann J."/>
            <person name="Morin E."/>
            <person name="Arend M."/>
            <person name="Barry K.W."/>
            <person name="Binder M."/>
            <person name="Choi C."/>
            <person name="Clum A."/>
            <person name="Copeland A."/>
            <person name="Grisel N."/>
            <person name="Haridas S."/>
            <person name="Kipfer T."/>
            <person name="LaButti K."/>
            <person name="Lindquist E."/>
            <person name="Lipzen A."/>
            <person name="Maire R."/>
            <person name="Meier B."/>
            <person name="Mihaltcheva S."/>
            <person name="Molinier V."/>
            <person name="Murat C."/>
            <person name="Poggeler S."/>
            <person name="Quandt C.A."/>
            <person name="Sperisen C."/>
            <person name="Tritt A."/>
            <person name="Tisserant E."/>
            <person name="Crous P.W."/>
            <person name="Henrissat B."/>
            <person name="Nehls U."/>
            <person name="Egli S."/>
            <person name="Spatafora J.W."/>
            <person name="Grigoriev I.V."/>
            <person name="Martin F.M."/>
        </authorList>
    </citation>
    <scope>NUCLEOTIDE SEQUENCE [LARGE SCALE GENOMIC DNA]</scope>
    <source>
        <strain evidence="1 2">CBS 459.81</strain>
    </source>
</reference>
<keyword evidence="2" id="KW-1185">Reference proteome</keyword>
<dbReference type="OrthoDB" id="10025998at2759"/>
<accession>A0A8E2JB79</accession>
<name>A0A8E2JB79_9PEZI</name>
<dbReference type="AlphaFoldDB" id="A0A8E2JB79"/>
<proteinExistence type="predicted"/>
<sequence>MSLLTWNKVYSNFPATTHIQHKSCLLRELDSFPEMGKFKTVQRPISGGPRRIRDSHNWIIDLDTTGVEPPQKPDYVPECSEFNDHSCRGFGYKFSHYRIYAQVLATYALKYKYTFSKGGAWKVFEERMDSAAFIEMYQMDPEKRPEIDVGRDQGGSGLGGAV</sequence>
<dbReference type="EMBL" id="KV745245">
    <property type="protein sequence ID" value="OCK76068.1"/>
    <property type="molecule type" value="Genomic_DNA"/>
</dbReference>